<organism evidence="1 2">
    <name type="scientific">Tieghemostelium lacteum</name>
    <name type="common">Slime mold</name>
    <name type="synonym">Dictyostelium lacteum</name>
    <dbReference type="NCBI Taxonomy" id="361077"/>
    <lineage>
        <taxon>Eukaryota</taxon>
        <taxon>Amoebozoa</taxon>
        <taxon>Evosea</taxon>
        <taxon>Eumycetozoa</taxon>
        <taxon>Dictyostelia</taxon>
        <taxon>Dictyosteliales</taxon>
        <taxon>Raperosteliaceae</taxon>
        <taxon>Tieghemostelium</taxon>
    </lineage>
</organism>
<dbReference type="InParanoid" id="A0A152A2J1"/>
<accession>A0A152A2J1</accession>
<dbReference type="Proteomes" id="UP000076078">
    <property type="component" value="Unassembled WGS sequence"/>
</dbReference>
<dbReference type="InterPro" id="IPR032675">
    <property type="entry name" value="LRR_dom_sf"/>
</dbReference>
<comment type="caution">
    <text evidence="1">The sequence shown here is derived from an EMBL/GenBank/DDBJ whole genome shotgun (WGS) entry which is preliminary data.</text>
</comment>
<evidence type="ECO:0000313" key="1">
    <source>
        <dbReference type="EMBL" id="KYR00325.1"/>
    </source>
</evidence>
<proteinExistence type="predicted"/>
<reference evidence="1 2" key="1">
    <citation type="submission" date="2015-12" db="EMBL/GenBank/DDBJ databases">
        <title>Dictyostelia acquired genes for synthesis and detection of signals that induce cell-type specialization by lateral gene transfer from prokaryotes.</title>
        <authorList>
            <person name="Gloeckner G."/>
            <person name="Schaap P."/>
        </authorList>
    </citation>
    <scope>NUCLEOTIDE SEQUENCE [LARGE SCALE GENOMIC DNA]</scope>
    <source>
        <strain evidence="1 2">TK</strain>
    </source>
</reference>
<dbReference type="AlphaFoldDB" id="A0A152A2J1"/>
<evidence type="ECO:0000313" key="2">
    <source>
        <dbReference type="Proteomes" id="UP000076078"/>
    </source>
</evidence>
<dbReference type="Gene3D" id="3.80.10.10">
    <property type="entry name" value="Ribonuclease Inhibitor"/>
    <property type="match status" value="1"/>
</dbReference>
<dbReference type="SUPFAM" id="SSF52047">
    <property type="entry name" value="RNI-like"/>
    <property type="match status" value="1"/>
</dbReference>
<sequence length="329" mass="38776">MNQWADSVNWIPPQLESINVMICYNNSQQFIINFLQQFQNTLKSIKIRYLKFEAETEVQSFLNDYHAPNLEKLIVYPVFNNISFYGNHIANLKSLYVPRYMLNYLIENWLHLGKIEKLHVEIPIDSFHLLNSIYGILNEKPHLKHLIIHPIYYTIPSCPQNSKESLIIPSQFIIQYLVKLNIRYFKKEDISNFLFSSTFPSLRYLRVHSEFDNLESITFFERHKQLVQIHLKTPYHTLDTGPSEQLSIALSQLPSLVHITLYLYCNIKISDLIPTKILVSLHNSESLDFIEIQLDNTTILHPSHPFKLISGKNRIHKYSRFEINTNNND</sequence>
<protein>
    <submittedName>
        <fullName evidence="1">Uncharacterized protein</fullName>
    </submittedName>
</protein>
<name>A0A152A2J1_TIELA</name>
<dbReference type="EMBL" id="LODT01000015">
    <property type="protein sequence ID" value="KYR00325.1"/>
    <property type="molecule type" value="Genomic_DNA"/>
</dbReference>
<gene>
    <name evidence="1" type="ORF">DLAC_03068</name>
</gene>
<keyword evidence="2" id="KW-1185">Reference proteome</keyword>